<dbReference type="Proteomes" id="UP000663845">
    <property type="component" value="Unassembled WGS sequence"/>
</dbReference>
<proteinExistence type="predicted"/>
<dbReference type="AlphaFoldDB" id="A0A814LB65"/>
<dbReference type="EMBL" id="CAJNOG010000209">
    <property type="protein sequence ID" value="CAF1077172.1"/>
    <property type="molecule type" value="Genomic_DNA"/>
</dbReference>
<keyword evidence="3 6" id="KW-1133">Transmembrane helix</keyword>
<evidence type="ECO:0000259" key="7">
    <source>
        <dbReference type="PROSITE" id="PS50922"/>
    </source>
</evidence>
<dbReference type="PANTHER" id="PTHR13439">
    <property type="entry name" value="CT120 PROTEIN"/>
    <property type="match status" value="1"/>
</dbReference>
<evidence type="ECO:0000313" key="10">
    <source>
        <dbReference type="EMBL" id="CAF1235985.1"/>
    </source>
</evidence>
<feature type="transmembrane region" description="Helical" evidence="6">
    <location>
        <begin position="123"/>
        <end position="143"/>
    </location>
</feature>
<feature type="domain" description="TLC" evidence="7">
    <location>
        <begin position="43"/>
        <end position="253"/>
    </location>
</feature>
<organism evidence="8 12">
    <name type="scientific">Adineta steineri</name>
    <dbReference type="NCBI Taxonomy" id="433720"/>
    <lineage>
        <taxon>Eukaryota</taxon>
        <taxon>Metazoa</taxon>
        <taxon>Spiralia</taxon>
        <taxon>Gnathifera</taxon>
        <taxon>Rotifera</taxon>
        <taxon>Eurotatoria</taxon>
        <taxon>Bdelloidea</taxon>
        <taxon>Adinetida</taxon>
        <taxon>Adinetidae</taxon>
        <taxon>Adineta</taxon>
    </lineage>
</organism>
<dbReference type="EMBL" id="CAJNON010000388">
    <property type="protein sequence ID" value="CAF1235985.1"/>
    <property type="molecule type" value="Genomic_DNA"/>
</dbReference>
<feature type="transmembrane region" description="Helical" evidence="6">
    <location>
        <begin position="94"/>
        <end position="116"/>
    </location>
</feature>
<reference evidence="8" key="1">
    <citation type="submission" date="2021-02" db="EMBL/GenBank/DDBJ databases">
        <authorList>
            <person name="Nowell W R."/>
        </authorList>
    </citation>
    <scope>NUCLEOTIDE SEQUENCE</scope>
</reference>
<sequence length="266" mass="30736">MQFDKQIQIQYLGNISSWDVPIFGLIFVSIMIHTLFFCFLPSSITPMIKSYIISTFHALIGVTSVLYFFLNYSVNLKQINRVAGGGIYGTGDEIMIYSLCYSFGYFIYDLLIMLFYKSVRTNTALMHHILLISVLSLGILNCVCRPCHFYLLFEELSTIALNLKTIYYDRTNLHNTFTMLFVVSFFLCRIIYGSIICGYALRSAGLFAQMALDIGDLKNTFFVLIQISLCVLSRILNFYWAILILRKMFRSKRSKTKHEILNKKTL</sequence>
<evidence type="ECO:0000313" key="11">
    <source>
        <dbReference type="EMBL" id="CAF3558831.1"/>
    </source>
</evidence>
<dbReference type="InterPro" id="IPR006634">
    <property type="entry name" value="TLC-dom"/>
</dbReference>
<feature type="transmembrane region" description="Helical" evidence="6">
    <location>
        <begin position="20"/>
        <end position="40"/>
    </location>
</feature>
<feature type="transmembrane region" description="Helical" evidence="6">
    <location>
        <begin position="52"/>
        <end position="74"/>
    </location>
</feature>
<evidence type="ECO:0000256" key="5">
    <source>
        <dbReference type="PROSITE-ProRule" id="PRU00205"/>
    </source>
</evidence>
<dbReference type="Pfam" id="PF03798">
    <property type="entry name" value="TRAM_LAG1_CLN8"/>
    <property type="match status" value="1"/>
</dbReference>
<gene>
    <name evidence="8" type="ORF">IZO911_LOCUS20877</name>
    <name evidence="9" type="ORF">JYZ213_LOCUS20085</name>
    <name evidence="11" type="ORF">OKA104_LOCUS4478</name>
    <name evidence="10" type="ORF">VCS650_LOCUS27517</name>
</gene>
<protein>
    <recommendedName>
        <fullName evidence="7">TLC domain-containing protein</fullName>
    </recommendedName>
</protein>
<dbReference type="Proteomes" id="UP000663860">
    <property type="component" value="Unassembled WGS sequence"/>
</dbReference>
<dbReference type="EMBL" id="CAJNOE010000220">
    <property type="protein sequence ID" value="CAF1061034.1"/>
    <property type="molecule type" value="Genomic_DNA"/>
</dbReference>
<evidence type="ECO:0000313" key="9">
    <source>
        <dbReference type="EMBL" id="CAF1077172.1"/>
    </source>
</evidence>
<comment type="subcellular location">
    <subcellularLocation>
        <location evidence="1">Membrane</location>
        <topology evidence="1">Multi-pass membrane protein</topology>
    </subcellularLocation>
</comment>
<dbReference type="GO" id="GO:0016020">
    <property type="term" value="C:membrane"/>
    <property type="evidence" value="ECO:0007669"/>
    <property type="project" value="UniProtKB-SubCell"/>
</dbReference>
<name>A0A814LB65_9BILA</name>
<evidence type="ECO:0000256" key="3">
    <source>
        <dbReference type="ARBA" id="ARBA00022989"/>
    </source>
</evidence>
<feature type="transmembrane region" description="Helical" evidence="6">
    <location>
        <begin position="221"/>
        <end position="245"/>
    </location>
</feature>
<evidence type="ECO:0000313" key="8">
    <source>
        <dbReference type="EMBL" id="CAF1061034.1"/>
    </source>
</evidence>
<dbReference type="Proteomes" id="UP000663891">
    <property type="component" value="Unassembled WGS sequence"/>
</dbReference>
<evidence type="ECO:0000256" key="6">
    <source>
        <dbReference type="SAM" id="Phobius"/>
    </source>
</evidence>
<dbReference type="InterPro" id="IPR050846">
    <property type="entry name" value="TLCD"/>
</dbReference>
<dbReference type="OrthoDB" id="9997015at2759"/>
<evidence type="ECO:0000256" key="4">
    <source>
        <dbReference type="ARBA" id="ARBA00023136"/>
    </source>
</evidence>
<dbReference type="GO" id="GO:0055088">
    <property type="term" value="P:lipid homeostasis"/>
    <property type="evidence" value="ECO:0007669"/>
    <property type="project" value="TreeGrafter"/>
</dbReference>
<dbReference type="Proteomes" id="UP000663881">
    <property type="component" value="Unassembled WGS sequence"/>
</dbReference>
<dbReference type="PROSITE" id="PS50922">
    <property type="entry name" value="TLC"/>
    <property type="match status" value="1"/>
</dbReference>
<dbReference type="EMBL" id="CAJOAY010000145">
    <property type="protein sequence ID" value="CAF3558831.1"/>
    <property type="molecule type" value="Genomic_DNA"/>
</dbReference>
<feature type="transmembrane region" description="Helical" evidence="6">
    <location>
        <begin position="179"/>
        <end position="201"/>
    </location>
</feature>
<dbReference type="SMART" id="SM00724">
    <property type="entry name" value="TLC"/>
    <property type="match status" value="1"/>
</dbReference>
<accession>A0A814LB65</accession>
<evidence type="ECO:0000256" key="1">
    <source>
        <dbReference type="ARBA" id="ARBA00004141"/>
    </source>
</evidence>
<evidence type="ECO:0000313" key="12">
    <source>
        <dbReference type="Proteomes" id="UP000663860"/>
    </source>
</evidence>
<evidence type="ECO:0000256" key="2">
    <source>
        <dbReference type="ARBA" id="ARBA00022692"/>
    </source>
</evidence>
<comment type="caution">
    <text evidence="8">The sequence shown here is derived from an EMBL/GenBank/DDBJ whole genome shotgun (WGS) entry which is preliminary data.</text>
</comment>
<keyword evidence="2 5" id="KW-0812">Transmembrane</keyword>
<keyword evidence="4 5" id="KW-0472">Membrane</keyword>